<sequence length="104" mass="12205">MYYFIYRTLFIMDSNKLKLRLDDISEDNPALTCYHRDDPAPVLPLREEPDLLSWLENTGRLVAEKDGDSQEISTIEEEELSALMGEKEDYKTEEDPSLEDDWED</sequence>
<dbReference type="eggNOG" id="ENOG503017N">
    <property type="taxonomic scope" value="Bacteria"/>
</dbReference>
<name>A3PFJ7_PROM0</name>
<protein>
    <recommendedName>
        <fullName evidence="4">DUF3134 domain-containing protein</fullName>
    </recommendedName>
</protein>
<dbReference type="KEGG" id="pmg:P9301_18991"/>
<evidence type="ECO:0000313" key="2">
    <source>
        <dbReference type="EMBL" id="ABO18522.1"/>
    </source>
</evidence>
<keyword evidence="3" id="KW-1185">Reference proteome</keyword>
<dbReference type="EMBL" id="CP000576">
    <property type="protein sequence ID" value="ABO18522.1"/>
    <property type="molecule type" value="Genomic_DNA"/>
</dbReference>
<feature type="compositionally biased region" description="Basic and acidic residues" evidence="1">
    <location>
        <begin position="85"/>
        <end position="94"/>
    </location>
</feature>
<dbReference type="AlphaFoldDB" id="A3PFJ7"/>
<gene>
    <name evidence="2" type="ordered locus">P9301_18991</name>
</gene>
<evidence type="ECO:0008006" key="4">
    <source>
        <dbReference type="Google" id="ProtNLM"/>
    </source>
</evidence>
<dbReference type="Proteomes" id="UP000001430">
    <property type="component" value="Chromosome"/>
</dbReference>
<feature type="region of interest" description="Disordered" evidence="1">
    <location>
        <begin position="80"/>
        <end position="104"/>
    </location>
</feature>
<organism evidence="2 3">
    <name type="scientific">Prochlorococcus marinus (strain MIT 9301)</name>
    <dbReference type="NCBI Taxonomy" id="167546"/>
    <lineage>
        <taxon>Bacteria</taxon>
        <taxon>Bacillati</taxon>
        <taxon>Cyanobacteriota</taxon>
        <taxon>Cyanophyceae</taxon>
        <taxon>Synechococcales</taxon>
        <taxon>Prochlorococcaceae</taxon>
        <taxon>Prochlorococcus</taxon>
    </lineage>
</organism>
<dbReference type="HOGENOM" id="CLU_186198_0_0_3"/>
<proteinExistence type="predicted"/>
<dbReference type="Pfam" id="PF11332">
    <property type="entry name" value="DUF3134"/>
    <property type="match status" value="1"/>
</dbReference>
<accession>A3PFJ7</accession>
<feature type="compositionally biased region" description="Acidic residues" evidence="1">
    <location>
        <begin position="95"/>
        <end position="104"/>
    </location>
</feature>
<reference evidence="2 3" key="1">
    <citation type="journal article" date="2007" name="PLoS Genet.">
        <title>Patterns and implications of gene gain and loss in the evolution of Prochlorococcus.</title>
        <authorList>
            <person name="Kettler G.C."/>
            <person name="Martiny A.C."/>
            <person name="Huang K."/>
            <person name="Zucker J."/>
            <person name="Coleman M.L."/>
            <person name="Rodrigue S."/>
            <person name="Chen F."/>
            <person name="Lapidus A."/>
            <person name="Ferriera S."/>
            <person name="Johnson J."/>
            <person name="Steglich C."/>
            <person name="Church G.M."/>
            <person name="Richardson P."/>
            <person name="Chisholm S.W."/>
        </authorList>
    </citation>
    <scope>NUCLEOTIDE SEQUENCE [LARGE SCALE GENOMIC DNA]</scope>
    <source>
        <strain evidence="2 3">MIT 9301</strain>
    </source>
</reference>
<evidence type="ECO:0000313" key="3">
    <source>
        <dbReference type="Proteomes" id="UP000001430"/>
    </source>
</evidence>
<dbReference type="InterPro" id="IPR021481">
    <property type="entry name" value="DUF3134"/>
</dbReference>
<evidence type="ECO:0000256" key="1">
    <source>
        <dbReference type="SAM" id="MobiDB-lite"/>
    </source>
</evidence>
<dbReference type="STRING" id="167546.P9301_18991"/>